<dbReference type="EMBL" id="SZVO01000030">
    <property type="protein sequence ID" value="TKT85477.1"/>
    <property type="molecule type" value="Genomic_DNA"/>
</dbReference>
<evidence type="ECO:0000313" key="2">
    <source>
        <dbReference type="Proteomes" id="UP000304900"/>
    </source>
</evidence>
<reference evidence="1 2" key="1">
    <citation type="submission" date="2019-05" db="EMBL/GenBank/DDBJ databases">
        <title>Dyadobacter AR-3-8 sp. nov., isolated from arctic soil.</title>
        <authorList>
            <person name="Chaudhary D.K."/>
        </authorList>
    </citation>
    <scope>NUCLEOTIDE SEQUENCE [LARGE SCALE GENOMIC DNA]</scope>
    <source>
        <strain evidence="1 2">AR-3-8</strain>
    </source>
</reference>
<dbReference type="Proteomes" id="UP000304900">
    <property type="component" value="Unassembled WGS sequence"/>
</dbReference>
<protein>
    <submittedName>
        <fullName evidence="1">PRTRC system protein B</fullName>
    </submittedName>
</protein>
<dbReference type="OrthoDB" id="1030341at2"/>
<gene>
    <name evidence="1" type="ORF">FDK13_33720</name>
</gene>
<keyword evidence="2" id="KW-1185">Reference proteome</keyword>
<proteinExistence type="predicted"/>
<evidence type="ECO:0000313" key="1">
    <source>
        <dbReference type="EMBL" id="TKT85477.1"/>
    </source>
</evidence>
<name>A0A4U6CPY5_9BACT</name>
<dbReference type="Pfam" id="PF14460">
    <property type="entry name" value="Prok-E2_D"/>
    <property type="match status" value="1"/>
</dbReference>
<dbReference type="RefSeq" id="WP_137344420.1">
    <property type="nucleotide sequence ID" value="NZ_BSQH01000020.1"/>
</dbReference>
<accession>A0A4U6CPY5</accession>
<comment type="caution">
    <text evidence="1">The sequence shown here is derived from an EMBL/GenBank/DDBJ whole genome shotgun (WGS) entry which is preliminary data.</text>
</comment>
<organism evidence="1 2">
    <name type="scientific">Dyadobacter frigoris</name>
    <dbReference type="NCBI Taxonomy" id="2576211"/>
    <lineage>
        <taxon>Bacteria</taxon>
        <taxon>Pseudomonadati</taxon>
        <taxon>Bacteroidota</taxon>
        <taxon>Cytophagia</taxon>
        <taxon>Cytophagales</taxon>
        <taxon>Spirosomataceae</taxon>
        <taxon>Dyadobacter</taxon>
    </lineage>
</organism>
<dbReference type="InterPro" id="IPR032787">
    <property type="entry name" value="Prok-E2_D"/>
</dbReference>
<dbReference type="AlphaFoldDB" id="A0A4U6CPY5"/>
<sequence length="238" mass="26733">MKDITAHFGELYFPKKALVLYQSSTNPNGFYVEAYEMDESGHPVNAHPLSVKESQSLAKTLDSGSQLTRRFLTPKGLMPQNILHINPAGDGCAVWHTPAQKQDFLFCDSLGIPNGKANIPAMVWKASVKNLYVYALKSPNTRSEKTVLYKAPFFNIHPDGRVCMGTVTVDVENHNNLEDFISRWQQYFFGSYFSHLIEGQSPVKEPVVQLWKNQIQTGCQFPVAKLIKTGLTLKDLLP</sequence>